<dbReference type="GO" id="GO:0019592">
    <property type="term" value="P:mannitol catabolic process"/>
    <property type="evidence" value="ECO:0007669"/>
    <property type="project" value="TreeGrafter"/>
</dbReference>
<dbReference type="OrthoDB" id="271711at2"/>
<dbReference type="GO" id="GO:0005829">
    <property type="term" value="C:cytosol"/>
    <property type="evidence" value="ECO:0007669"/>
    <property type="project" value="TreeGrafter"/>
</dbReference>
<dbReference type="Proteomes" id="UP000260025">
    <property type="component" value="Unassembled WGS sequence"/>
</dbReference>
<dbReference type="GO" id="GO:0008926">
    <property type="term" value="F:mannitol-1-phosphate 5-dehydrogenase activity"/>
    <property type="evidence" value="ECO:0007669"/>
    <property type="project" value="UniProtKB-EC"/>
</dbReference>
<keyword evidence="1" id="KW-0560">Oxidoreductase</keyword>
<accession>A0A3E2VP59</accession>
<dbReference type="RefSeq" id="WP_117444103.1">
    <property type="nucleotide sequence ID" value="NZ_JAJFEN010000064.1"/>
</dbReference>
<gene>
    <name evidence="6" type="ORF">DXA38_16300</name>
</gene>
<dbReference type="EMBL" id="QVEV01000029">
    <property type="protein sequence ID" value="RGC12534.1"/>
    <property type="molecule type" value="Genomic_DNA"/>
</dbReference>
<dbReference type="InterPro" id="IPR013328">
    <property type="entry name" value="6PGD_dom2"/>
</dbReference>
<name>A0A3E2VP59_CLOIN</name>
<sequence>MRKALIIGAGNQGRGILGMICRNNDLVPIFMDTNTVLLQQLRAQKQYTVEDLKQNISMQLHCGECIDVDDLAGMCQAVEEAELIFTSVSSGHITECGAIIGKGLSELYRSNRLKEKNIILCENSADKISQFLQGLQTCMSQSDLECVQEIIGICEALSMSLASHSQFAENELQVEIQQGMRLYINKNRMKGDLIRYEGIRYVDNYEHLRLQALYTNNTSSACIGYLGHLLGYRTLKEAMADQRLQHLLVSCYDEINLTLIRELGVSPADQKDFSVFARKKYEHSDDRIERHCKGVLRKLGKEERLSGICEKALKHDVVPKTIALGLAAALFYNDESDEESKQLALQRERCSLSSLIETLCQTNNQRLMELIYEGIIYLVDNNYLCQNKITTKLIQSWQIAS</sequence>
<dbReference type="PANTHER" id="PTHR30524">
    <property type="entry name" value="MANNITOL-1-PHOSPHATE 5-DEHYDROGENASE"/>
    <property type="match status" value="1"/>
</dbReference>
<dbReference type="Gene3D" id="3.40.50.720">
    <property type="entry name" value="NAD(P)-binding Rossmann-like Domain"/>
    <property type="match status" value="1"/>
</dbReference>
<dbReference type="InterPro" id="IPR008927">
    <property type="entry name" value="6-PGluconate_DH-like_C_sf"/>
</dbReference>
<keyword evidence="2" id="KW-0520">NAD</keyword>
<proteinExistence type="predicted"/>
<evidence type="ECO:0000313" key="6">
    <source>
        <dbReference type="EMBL" id="RGC12534.1"/>
    </source>
</evidence>
<dbReference type="Pfam" id="PF01232">
    <property type="entry name" value="Mannitol_dh"/>
    <property type="match status" value="1"/>
</dbReference>
<evidence type="ECO:0000256" key="3">
    <source>
        <dbReference type="ARBA" id="ARBA00048615"/>
    </source>
</evidence>
<dbReference type="InterPro" id="IPR013118">
    <property type="entry name" value="Mannitol_DH_C"/>
</dbReference>
<comment type="catalytic activity">
    <reaction evidence="3">
        <text>D-mannitol 1-phosphate + NAD(+) = beta-D-fructose 6-phosphate + NADH + H(+)</text>
        <dbReference type="Rhea" id="RHEA:19661"/>
        <dbReference type="ChEBI" id="CHEBI:15378"/>
        <dbReference type="ChEBI" id="CHEBI:57540"/>
        <dbReference type="ChEBI" id="CHEBI:57634"/>
        <dbReference type="ChEBI" id="CHEBI:57945"/>
        <dbReference type="ChEBI" id="CHEBI:61381"/>
        <dbReference type="EC" id="1.1.1.17"/>
    </reaction>
</comment>
<protein>
    <submittedName>
        <fullName evidence="6">Uncharacterized protein</fullName>
    </submittedName>
</protein>
<dbReference type="Gene3D" id="1.10.1040.10">
    <property type="entry name" value="N-(1-d-carboxylethyl)-l-norvaline Dehydrogenase, domain 2"/>
    <property type="match status" value="1"/>
</dbReference>
<evidence type="ECO:0000256" key="1">
    <source>
        <dbReference type="ARBA" id="ARBA00023002"/>
    </source>
</evidence>
<dbReference type="PANTHER" id="PTHR30524:SF0">
    <property type="entry name" value="ALTRONATE OXIDOREDUCTASE-RELATED"/>
    <property type="match status" value="1"/>
</dbReference>
<feature type="domain" description="Mannitol dehydrogenase N-terminal" evidence="4">
    <location>
        <begin position="3"/>
        <end position="194"/>
    </location>
</feature>
<dbReference type="Pfam" id="PF08125">
    <property type="entry name" value="Mannitol_dh_C"/>
    <property type="match status" value="1"/>
</dbReference>
<dbReference type="AlphaFoldDB" id="A0A3E2VP59"/>
<evidence type="ECO:0000259" key="4">
    <source>
        <dbReference type="Pfam" id="PF01232"/>
    </source>
</evidence>
<evidence type="ECO:0000256" key="2">
    <source>
        <dbReference type="ARBA" id="ARBA00023027"/>
    </source>
</evidence>
<comment type="caution">
    <text evidence="6">The sequence shown here is derived from an EMBL/GenBank/DDBJ whole genome shotgun (WGS) entry which is preliminary data.</text>
</comment>
<organism evidence="6 7">
    <name type="scientific">Clostridium innocuum</name>
    <dbReference type="NCBI Taxonomy" id="1522"/>
    <lineage>
        <taxon>Bacteria</taxon>
        <taxon>Bacillati</taxon>
        <taxon>Bacillota</taxon>
        <taxon>Clostridia</taxon>
        <taxon>Eubacteriales</taxon>
        <taxon>Clostridiaceae</taxon>
        <taxon>Clostridium</taxon>
    </lineage>
</organism>
<dbReference type="SUPFAM" id="SSF48179">
    <property type="entry name" value="6-phosphogluconate dehydrogenase C-terminal domain-like"/>
    <property type="match status" value="1"/>
</dbReference>
<feature type="domain" description="Mannitol dehydrogenase C-terminal" evidence="5">
    <location>
        <begin position="202"/>
        <end position="377"/>
    </location>
</feature>
<dbReference type="InterPro" id="IPR013131">
    <property type="entry name" value="Mannitol_DH_N"/>
</dbReference>
<evidence type="ECO:0000313" key="7">
    <source>
        <dbReference type="Proteomes" id="UP000260025"/>
    </source>
</evidence>
<evidence type="ECO:0000259" key="5">
    <source>
        <dbReference type="Pfam" id="PF08125"/>
    </source>
</evidence>
<reference evidence="6 7" key="1">
    <citation type="submission" date="2018-08" db="EMBL/GenBank/DDBJ databases">
        <title>A genome reference for cultivated species of the human gut microbiota.</title>
        <authorList>
            <person name="Zou Y."/>
            <person name="Xue W."/>
            <person name="Luo G."/>
        </authorList>
    </citation>
    <scope>NUCLEOTIDE SEQUENCE [LARGE SCALE GENOMIC DNA]</scope>
    <source>
        <strain evidence="6 7">OF01-2LB</strain>
    </source>
</reference>